<comment type="similarity">
    <text evidence="7">Belongs to the binding-protein-dependent transport system permease family.</text>
</comment>
<evidence type="ECO:0000256" key="2">
    <source>
        <dbReference type="ARBA" id="ARBA00022448"/>
    </source>
</evidence>
<organism evidence="9 10">
    <name type="scientific">Subtercola boreus</name>
    <dbReference type="NCBI Taxonomy" id="120213"/>
    <lineage>
        <taxon>Bacteria</taxon>
        <taxon>Bacillati</taxon>
        <taxon>Actinomycetota</taxon>
        <taxon>Actinomycetes</taxon>
        <taxon>Micrococcales</taxon>
        <taxon>Microbacteriaceae</taxon>
        <taxon>Subtercola</taxon>
    </lineage>
</organism>
<dbReference type="EMBL" id="NBXA01000007">
    <property type="protein sequence ID" value="RFA15443.1"/>
    <property type="molecule type" value="Genomic_DNA"/>
</dbReference>
<dbReference type="PANTHER" id="PTHR30151">
    <property type="entry name" value="ALKANE SULFONATE ABC TRANSPORTER-RELATED, MEMBRANE SUBUNIT"/>
    <property type="match status" value="1"/>
</dbReference>
<evidence type="ECO:0000256" key="3">
    <source>
        <dbReference type="ARBA" id="ARBA00022475"/>
    </source>
</evidence>
<dbReference type="GO" id="GO:0055085">
    <property type="term" value="P:transmembrane transport"/>
    <property type="evidence" value="ECO:0007669"/>
    <property type="project" value="InterPro"/>
</dbReference>
<dbReference type="SUPFAM" id="SSF161098">
    <property type="entry name" value="MetI-like"/>
    <property type="match status" value="1"/>
</dbReference>
<reference evidence="9 10" key="1">
    <citation type="submission" date="2017-04" db="EMBL/GenBank/DDBJ databases">
        <title>Comparative genome analysis of Subtercola boreus.</title>
        <authorList>
            <person name="Cho Y.-J."/>
            <person name="Cho A."/>
            <person name="Kim O.-S."/>
            <person name="Lee J.-I."/>
        </authorList>
    </citation>
    <scope>NUCLEOTIDE SEQUENCE [LARGE SCALE GENOMIC DNA]</scope>
    <source>
        <strain evidence="9 10">P27444</strain>
    </source>
</reference>
<feature type="transmembrane region" description="Helical" evidence="7">
    <location>
        <begin position="264"/>
        <end position="289"/>
    </location>
</feature>
<accession>A0A3E0W1R6</accession>
<evidence type="ECO:0000256" key="4">
    <source>
        <dbReference type="ARBA" id="ARBA00022692"/>
    </source>
</evidence>
<feature type="transmembrane region" description="Helical" evidence="7">
    <location>
        <begin position="125"/>
        <end position="149"/>
    </location>
</feature>
<evidence type="ECO:0000256" key="1">
    <source>
        <dbReference type="ARBA" id="ARBA00004651"/>
    </source>
</evidence>
<feature type="transmembrane region" description="Helical" evidence="7">
    <location>
        <begin position="161"/>
        <end position="181"/>
    </location>
</feature>
<feature type="domain" description="ABC transmembrane type-1" evidence="8">
    <location>
        <begin position="90"/>
        <end position="286"/>
    </location>
</feature>
<dbReference type="InterPro" id="IPR000515">
    <property type="entry name" value="MetI-like"/>
</dbReference>
<comment type="subcellular location">
    <subcellularLocation>
        <location evidence="1 7">Cell membrane</location>
        <topology evidence="1 7">Multi-pass membrane protein</topology>
    </subcellularLocation>
</comment>
<evidence type="ECO:0000256" key="5">
    <source>
        <dbReference type="ARBA" id="ARBA00022989"/>
    </source>
</evidence>
<evidence type="ECO:0000256" key="7">
    <source>
        <dbReference type="RuleBase" id="RU363032"/>
    </source>
</evidence>
<comment type="caution">
    <text evidence="9">The sequence shown here is derived from an EMBL/GenBank/DDBJ whole genome shotgun (WGS) entry which is preliminary data.</text>
</comment>
<dbReference type="Pfam" id="PF00528">
    <property type="entry name" value="BPD_transp_1"/>
    <property type="match status" value="1"/>
</dbReference>
<dbReference type="Proteomes" id="UP000256709">
    <property type="component" value="Unassembled WGS sequence"/>
</dbReference>
<sequence length="299" mass="31503">MTMTTGAGLARRRWSALLWGLLGVVLLAVLWEGYKAVGPPTGVVLFDTSILPKTDDRSMPHLVDMLSRAIEPVNTSAGSPPVWVAVIGAALTSLGVAAVGWAIGSVVGFLIALLMQRLQVTERAVLPWLILSQTVPLIALAPVIVAWGGKIQIGAFSWDRWMSVAVIASYLAFFPVAVGALRGLQSPDTIHVELMRSYNAGWFRTLLKLRLPASVPYLLPALRLGAASAIVGTVVAEVSTGYKGGIGRMIIEFAQSGTSDPAKAYAPIAGAVVLGLVSAGIVALIGLTLRRFNRQEAAS</sequence>
<protein>
    <submittedName>
        <fullName evidence="9">ABC transporter permease</fullName>
    </submittedName>
</protein>
<dbReference type="OrthoDB" id="4926350at2"/>
<dbReference type="PROSITE" id="PS50928">
    <property type="entry name" value="ABC_TM1"/>
    <property type="match status" value="1"/>
</dbReference>
<dbReference type="Gene3D" id="1.10.3720.10">
    <property type="entry name" value="MetI-like"/>
    <property type="match status" value="1"/>
</dbReference>
<evidence type="ECO:0000259" key="8">
    <source>
        <dbReference type="PROSITE" id="PS50928"/>
    </source>
</evidence>
<dbReference type="InterPro" id="IPR035906">
    <property type="entry name" value="MetI-like_sf"/>
</dbReference>
<keyword evidence="4 7" id="KW-0812">Transmembrane</keyword>
<dbReference type="RefSeq" id="WP_116282201.1">
    <property type="nucleotide sequence ID" value="NZ_NBXA01000007.1"/>
</dbReference>
<feature type="transmembrane region" description="Helical" evidence="7">
    <location>
        <begin position="82"/>
        <end position="113"/>
    </location>
</feature>
<evidence type="ECO:0000313" key="9">
    <source>
        <dbReference type="EMBL" id="RFA15443.1"/>
    </source>
</evidence>
<proteinExistence type="inferred from homology"/>
<gene>
    <name evidence="9" type="ORF">B7R21_05370</name>
</gene>
<name>A0A3E0W1R6_9MICO</name>
<evidence type="ECO:0000256" key="6">
    <source>
        <dbReference type="ARBA" id="ARBA00023136"/>
    </source>
</evidence>
<keyword evidence="2 7" id="KW-0813">Transport</keyword>
<keyword evidence="6 7" id="KW-0472">Membrane</keyword>
<keyword evidence="3" id="KW-1003">Cell membrane</keyword>
<dbReference type="PANTHER" id="PTHR30151:SF0">
    <property type="entry name" value="ABC TRANSPORTER PERMEASE PROTEIN MJ0413-RELATED"/>
    <property type="match status" value="1"/>
</dbReference>
<keyword evidence="5 7" id="KW-1133">Transmembrane helix</keyword>
<dbReference type="GO" id="GO:0005886">
    <property type="term" value="C:plasma membrane"/>
    <property type="evidence" value="ECO:0007669"/>
    <property type="project" value="UniProtKB-SubCell"/>
</dbReference>
<feature type="transmembrane region" description="Helical" evidence="7">
    <location>
        <begin position="217"/>
        <end position="236"/>
    </location>
</feature>
<dbReference type="AlphaFoldDB" id="A0A3E0W1R6"/>
<evidence type="ECO:0000313" key="10">
    <source>
        <dbReference type="Proteomes" id="UP000256709"/>
    </source>
</evidence>